<accession>A0A974GXZ7</accession>
<dbReference type="Pfam" id="PF11738">
    <property type="entry name" value="DUF3298"/>
    <property type="match status" value="1"/>
</dbReference>
<keyword evidence="4" id="KW-1185">Reference proteome</keyword>
<dbReference type="InterPro" id="IPR021729">
    <property type="entry name" value="DUF3298"/>
</dbReference>
<evidence type="ECO:0000313" key="4">
    <source>
        <dbReference type="Proteomes" id="UP000611629"/>
    </source>
</evidence>
<organism evidence="3 4">
    <name type="scientific">Sedimentibacter hydroxybenzoicus DSM 7310</name>
    <dbReference type="NCBI Taxonomy" id="1123245"/>
    <lineage>
        <taxon>Bacteria</taxon>
        <taxon>Bacillati</taxon>
        <taxon>Bacillota</taxon>
        <taxon>Tissierellia</taxon>
        <taxon>Sedimentibacter</taxon>
    </lineage>
</organism>
<dbReference type="InterPro" id="IPR037126">
    <property type="entry name" value="PdaC/RsiV-like_sf"/>
</dbReference>
<dbReference type="Proteomes" id="UP000611629">
    <property type="component" value="Unassembled WGS sequence"/>
</dbReference>
<protein>
    <submittedName>
        <fullName evidence="3">DUF3298 and DUF4163 domain-containing protein</fullName>
    </submittedName>
</protein>
<name>A0A974GXZ7_SEDHY</name>
<evidence type="ECO:0000313" key="3">
    <source>
        <dbReference type="EMBL" id="NYB75681.1"/>
    </source>
</evidence>
<gene>
    <name evidence="3" type="ORF">HZF24_16150</name>
</gene>
<reference evidence="3" key="1">
    <citation type="submission" date="2020-07" db="EMBL/GenBank/DDBJ databases">
        <title>Genomic analysis of a strain of Sedimentibacter Hydroxybenzoicus DSM7310.</title>
        <authorList>
            <person name="Ma S."/>
        </authorList>
    </citation>
    <scope>NUCLEOTIDE SEQUENCE</scope>
    <source>
        <strain evidence="3">DSM 7310</strain>
    </source>
</reference>
<feature type="domain" description="DUF3298" evidence="1">
    <location>
        <begin position="140"/>
        <end position="218"/>
    </location>
</feature>
<dbReference type="AlphaFoldDB" id="A0A974GXZ7"/>
<dbReference type="Gene3D" id="3.90.640.20">
    <property type="entry name" value="Heat-shock cognate protein, ATPase"/>
    <property type="match status" value="1"/>
</dbReference>
<evidence type="ECO:0000259" key="1">
    <source>
        <dbReference type="Pfam" id="PF11738"/>
    </source>
</evidence>
<comment type="caution">
    <text evidence="3">The sequence shown here is derived from an EMBL/GenBank/DDBJ whole genome shotgun (WGS) entry which is preliminary data.</text>
</comment>
<dbReference type="EMBL" id="JACBNQ010000026">
    <property type="protein sequence ID" value="NYB75681.1"/>
    <property type="molecule type" value="Genomic_DNA"/>
</dbReference>
<dbReference type="Pfam" id="PF13739">
    <property type="entry name" value="PdaC"/>
    <property type="match status" value="1"/>
</dbReference>
<evidence type="ECO:0000259" key="2">
    <source>
        <dbReference type="Pfam" id="PF13739"/>
    </source>
</evidence>
<dbReference type="Gene3D" id="3.30.565.40">
    <property type="entry name" value="Fervidobacterium nodosum Rt17-B1 like"/>
    <property type="match status" value="1"/>
</dbReference>
<dbReference type="InterPro" id="IPR025303">
    <property type="entry name" value="PdaC"/>
</dbReference>
<dbReference type="RefSeq" id="WP_179239400.1">
    <property type="nucleotide sequence ID" value="NZ_JACBNQ010000026.1"/>
</dbReference>
<feature type="domain" description="Deacetylase PdaC" evidence="2">
    <location>
        <begin position="24"/>
        <end position="120"/>
    </location>
</feature>
<proteinExistence type="predicted"/>
<sequence length="226" mass="26910">MNKSKKAEIRMQNFEETFRYGNVDVMKLTIKYPVVKLQNNPDAQAMINNQIAIEVNEYHRHVSDFLYNQAVNDYREAQENNYPFHGYEAYMEYVITYNDNCFLSYYYDKYEYTGGAHGMTLRSSNTFELCRGTMIPLYCFFKKGLNYKRKLIFEIIKQADERLKEEPGIFFDDYETLIIKNFDEDNYFLSPDGLSIYYQHYDIAPYSTGIVVFTIPYKTIGWYPSC</sequence>